<name>A0ABY6YKK5_9ACTN</name>
<dbReference type="InterPro" id="IPR027417">
    <property type="entry name" value="P-loop_NTPase"/>
</dbReference>
<dbReference type="PRINTS" id="PR00364">
    <property type="entry name" value="DISEASERSIST"/>
</dbReference>
<dbReference type="InterPro" id="IPR011990">
    <property type="entry name" value="TPR-like_helical_dom_sf"/>
</dbReference>
<dbReference type="EMBL" id="CP113264">
    <property type="protein sequence ID" value="WAE72714.1"/>
    <property type="molecule type" value="Genomic_DNA"/>
</dbReference>
<organism evidence="2 3">
    <name type="scientific">Streptomonospora nanhaiensis</name>
    <dbReference type="NCBI Taxonomy" id="1323731"/>
    <lineage>
        <taxon>Bacteria</taxon>
        <taxon>Bacillati</taxon>
        <taxon>Actinomycetota</taxon>
        <taxon>Actinomycetes</taxon>
        <taxon>Streptosporangiales</taxon>
        <taxon>Nocardiopsidaceae</taxon>
        <taxon>Streptomonospora</taxon>
    </lineage>
</organism>
<dbReference type="SUPFAM" id="SSF52540">
    <property type="entry name" value="P-loop containing nucleoside triphosphate hydrolases"/>
    <property type="match status" value="1"/>
</dbReference>
<dbReference type="RefSeq" id="WP_267946512.1">
    <property type="nucleotide sequence ID" value="NZ_CP113264.1"/>
</dbReference>
<feature type="compositionally biased region" description="Basic and acidic residues" evidence="1">
    <location>
        <begin position="7"/>
        <end position="19"/>
    </location>
</feature>
<dbReference type="Gene3D" id="1.25.40.10">
    <property type="entry name" value="Tetratricopeptide repeat domain"/>
    <property type="match status" value="1"/>
</dbReference>
<proteinExistence type="predicted"/>
<feature type="region of interest" description="Disordered" evidence="1">
    <location>
        <begin position="1"/>
        <end position="51"/>
    </location>
</feature>
<evidence type="ECO:0000313" key="2">
    <source>
        <dbReference type="EMBL" id="WAE72714.1"/>
    </source>
</evidence>
<protein>
    <recommendedName>
        <fullName evidence="4">NB-ARC domain-containing protein</fullName>
    </recommendedName>
</protein>
<reference evidence="2 3" key="1">
    <citation type="journal article" date="2013" name="Int. J. Syst. Evol. Microbiol.">
        <title>Description of Streptomonospora sediminis sp. nov. and Streptomonospora nanhaiensis sp. nov., and reclassification of Nocardiopsis arabia Hozzein &amp; Goodfellow 2008 as Streptomonospora arabica comb. nov. and emended description of the genus Streptomonospora.</title>
        <authorList>
            <person name="Zhang D.F."/>
            <person name="Pan H.Q."/>
            <person name="He J."/>
            <person name="Zhang X.M."/>
            <person name="Zhang Y.G."/>
            <person name="Klenk H.P."/>
            <person name="Hu J.C."/>
            <person name="Li W.J."/>
        </authorList>
    </citation>
    <scope>NUCLEOTIDE SEQUENCE [LARGE SCALE GENOMIC DNA]</scope>
    <source>
        <strain evidence="2 3">12A09</strain>
    </source>
</reference>
<evidence type="ECO:0000256" key="1">
    <source>
        <dbReference type="SAM" id="MobiDB-lite"/>
    </source>
</evidence>
<keyword evidence="3" id="KW-1185">Reference proteome</keyword>
<accession>A0ABY6YKK5</accession>
<evidence type="ECO:0000313" key="3">
    <source>
        <dbReference type="Proteomes" id="UP001156498"/>
    </source>
</evidence>
<gene>
    <name evidence="2" type="ORF">OUQ99_26595</name>
</gene>
<feature type="region of interest" description="Disordered" evidence="1">
    <location>
        <begin position="689"/>
        <end position="714"/>
    </location>
</feature>
<sequence length="714" mass="77454">MSADAPGPHETRNSQRDNRGQTVQAGSIGGGVHFHSAPDRAPVPRQVEPPTPYFVNHEECQSWTRGHMDPDAPPKVVVCGGPRGIGKTELLRMISYTTGDYFTGGQLTFRYARGRQEDGAAALAQFLQVLGVHRSALPEDPGLWPGAYRTHTHDRRLLVVVEGAWEPAQVRALVPSGRGSLVLVSNDGADLRELKWADHARTTDLRPLDRAASLVLMERLVAHPLAEEDPGALERLLEVCGGLPLALVLVSGQLDAGGPGSAAALVARVDGARRMLRAIGDDQGNLDVFFRTAYEGLSPRAAALYRALGTWPGSRFDRRIAARVGDAGALRELVTARLVKEDGDGLGFEHDLLRVHAGELAEEEPERGRRERLRLMLDAYLASLGFAERLVRGERLRVVDLDRLLEGEEDPFGGDAELARGWLSRERPTLVAVVLGCADAGLHEHTWRFAELATALYLEERYLHDWEATGTAGADAARMVGNAAAEARLGALVSRPLRDLHKEDLARERILRAVELVEGVEDELLRGSVWEFYGRFLEKDDPAGAIEAYDRSVRHNRASGSPHAVRGTALAILFRGAARLAARRPEEAVADLEDAVGRLLALPEGPDDRMAARARTALGRAYHAAGCDREAVAALNLAVEGFSALTAHLGYYEAEAHEALAEVLDGLGAAGDARRHRAEALRLFREVGSPRAQAVEERASGERDRAREPAGPGD</sequence>
<dbReference type="Proteomes" id="UP001156498">
    <property type="component" value="Chromosome"/>
</dbReference>
<feature type="compositionally biased region" description="Basic and acidic residues" evidence="1">
    <location>
        <begin position="694"/>
        <end position="708"/>
    </location>
</feature>
<dbReference type="SUPFAM" id="SSF48452">
    <property type="entry name" value="TPR-like"/>
    <property type="match status" value="1"/>
</dbReference>
<evidence type="ECO:0008006" key="4">
    <source>
        <dbReference type="Google" id="ProtNLM"/>
    </source>
</evidence>
<dbReference type="Gene3D" id="3.40.50.300">
    <property type="entry name" value="P-loop containing nucleotide triphosphate hydrolases"/>
    <property type="match status" value="1"/>
</dbReference>